<reference evidence="2" key="1">
    <citation type="journal article" date="2006" name="PLoS Biol.">
        <title>Macronuclear genome sequence of the ciliate Tetrahymena thermophila, a model eukaryote.</title>
        <authorList>
            <person name="Eisen J.A."/>
            <person name="Coyne R.S."/>
            <person name="Wu M."/>
            <person name="Wu D."/>
            <person name="Thiagarajan M."/>
            <person name="Wortman J.R."/>
            <person name="Badger J.H."/>
            <person name="Ren Q."/>
            <person name="Amedeo P."/>
            <person name="Jones K.M."/>
            <person name="Tallon L.J."/>
            <person name="Delcher A.L."/>
            <person name="Salzberg S.L."/>
            <person name="Silva J.C."/>
            <person name="Haas B.J."/>
            <person name="Majoros W.H."/>
            <person name="Farzad M."/>
            <person name="Carlton J.M."/>
            <person name="Smith R.K. Jr."/>
            <person name="Garg J."/>
            <person name="Pearlman R.E."/>
            <person name="Karrer K.M."/>
            <person name="Sun L."/>
            <person name="Manning G."/>
            <person name="Elde N.C."/>
            <person name="Turkewitz A.P."/>
            <person name="Asai D.J."/>
            <person name="Wilkes D.E."/>
            <person name="Wang Y."/>
            <person name="Cai H."/>
            <person name="Collins K."/>
            <person name="Stewart B.A."/>
            <person name="Lee S.R."/>
            <person name="Wilamowska K."/>
            <person name="Weinberg Z."/>
            <person name="Ruzzo W.L."/>
            <person name="Wloga D."/>
            <person name="Gaertig J."/>
            <person name="Frankel J."/>
            <person name="Tsao C.-C."/>
            <person name="Gorovsky M.A."/>
            <person name="Keeling P.J."/>
            <person name="Waller R.F."/>
            <person name="Patron N.J."/>
            <person name="Cherry J.M."/>
            <person name="Stover N.A."/>
            <person name="Krieger C.J."/>
            <person name="del Toro C."/>
            <person name="Ryder H.F."/>
            <person name="Williamson S.C."/>
            <person name="Barbeau R.A."/>
            <person name="Hamilton E.P."/>
            <person name="Orias E."/>
        </authorList>
    </citation>
    <scope>NUCLEOTIDE SEQUENCE [LARGE SCALE GENOMIC DNA]</scope>
    <source>
        <strain evidence="2">SB210</strain>
    </source>
</reference>
<dbReference type="InParanoid" id="I7MHQ2"/>
<dbReference type="HOGENOM" id="CLU_648125_0_0_1"/>
<keyword evidence="2" id="KW-1185">Reference proteome</keyword>
<evidence type="ECO:0000313" key="1">
    <source>
        <dbReference type="EMBL" id="EAR89292.1"/>
    </source>
</evidence>
<dbReference type="KEGG" id="tet:TTHERM_00371070"/>
<sequence length="424" mass="50362">MSLENDSLLEKTKRIMENLLKAQGIQYEQQYSTPSISNSPLISQEQTLITRFSRVNTDLTSMEEEDDKQNQNSNTDLAIFQKYNYGSKQCSFTPMFWELQNCANQFFIYGGFCIDFTFKVQDDNALKKLNRQINHMEYYKKDGILLLHYGNIRPTIKDLGPLIKRAQSINDEQYYMLSLALKEYQKEIPTFIKEGQQKAITLQVNQLQEQYDLNYQKFEQWAVQEVRKIDPNRFFAFSIHKFNFQTLEFEMKLSGQSKALMALRGIDLDDPYQFTRKETFHYLDGESNLNLLINQLSRVTQGKEILPSLNRMITFDRLKIEINHRCIQFTNRDEDYPYKDEQLKDSKFKYEFMIGVAFYDVSQETLEQLIKIRSSRSFVENSAFEDFTYSMESQIFLEKYYREQLDKVKEQPFKKCGFVSQENS</sequence>
<accession>I7MHQ2</accession>
<name>I7MHQ2_TETTS</name>
<evidence type="ECO:0000313" key="2">
    <source>
        <dbReference type="Proteomes" id="UP000009168"/>
    </source>
</evidence>
<dbReference type="AlphaFoldDB" id="I7MHQ2"/>
<organism evidence="1 2">
    <name type="scientific">Tetrahymena thermophila (strain SB210)</name>
    <dbReference type="NCBI Taxonomy" id="312017"/>
    <lineage>
        <taxon>Eukaryota</taxon>
        <taxon>Sar</taxon>
        <taxon>Alveolata</taxon>
        <taxon>Ciliophora</taxon>
        <taxon>Intramacronucleata</taxon>
        <taxon>Oligohymenophorea</taxon>
        <taxon>Hymenostomatida</taxon>
        <taxon>Tetrahymenina</taxon>
        <taxon>Tetrahymenidae</taxon>
        <taxon>Tetrahymena</taxon>
    </lineage>
</organism>
<dbReference type="RefSeq" id="XP_001009537.1">
    <property type="nucleotide sequence ID" value="XM_001009537.3"/>
</dbReference>
<protein>
    <submittedName>
        <fullName evidence="1">Uncharacterized protein</fullName>
    </submittedName>
</protein>
<dbReference type="GeneID" id="7827836"/>
<proteinExistence type="predicted"/>
<gene>
    <name evidence="1" type="ORF">TTHERM_00371070</name>
</gene>
<dbReference type="EMBL" id="GG662821">
    <property type="protein sequence ID" value="EAR89292.1"/>
    <property type="molecule type" value="Genomic_DNA"/>
</dbReference>
<dbReference type="Proteomes" id="UP000009168">
    <property type="component" value="Unassembled WGS sequence"/>
</dbReference>